<dbReference type="GO" id="GO:0006508">
    <property type="term" value="P:proteolysis"/>
    <property type="evidence" value="ECO:0007669"/>
    <property type="project" value="InterPro"/>
</dbReference>
<gene>
    <name evidence="3" type="ORF">MEDL_10010</name>
</gene>
<dbReference type="GO" id="GO:0006915">
    <property type="term" value="P:apoptotic process"/>
    <property type="evidence" value="ECO:0007669"/>
    <property type="project" value="TreeGrafter"/>
</dbReference>
<name>A0A8S3QK35_MYTED</name>
<feature type="domain" description="Caspase family p20" evidence="2">
    <location>
        <begin position="52"/>
        <end position="215"/>
    </location>
</feature>
<dbReference type="AlphaFoldDB" id="A0A8S3QK35"/>
<dbReference type="InterPro" id="IPR015917">
    <property type="entry name" value="Pept_C14A"/>
</dbReference>
<evidence type="ECO:0000256" key="1">
    <source>
        <dbReference type="ARBA" id="ARBA00010134"/>
    </source>
</evidence>
<reference evidence="3" key="1">
    <citation type="submission" date="2021-03" db="EMBL/GenBank/DDBJ databases">
        <authorList>
            <person name="Bekaert M."/>
        </authorList>
    </citation>
    <scope>NUCLEOTIDE SEQUENCE</scope>
</reference>
<organism evidence="3 4">
    <name type="scientific">Mytilus edulis</name>
    <name type="common">Blue mussel</name>
    <dbReference type="NCBI Taxonomy" id="6550"/>
    <lineage>
        <taxon>Eukaryota</taxon>
        <taxon>Metazoa</taxon>
        <taxon>Spiralia</taxon>
        <taxon>Lophotrochozoa</taxon>
        <taxon>Mollusca</taxon>
        <taxon>Bivalvia</taxon>
        <taxon>Autobranchia</taxon>
        <taxon>Pteriomorphia</taxon>
        <taxon>Mytilida</taxon>
        <taxon>Mytiloidea</taxon>
        <taxon>Mytilidae</taxon>
        <taxon>Mytilinae</taxon>
        <taxon>Mytilus</taxon>
    </lineage>
</organism>
<dbReference type="InterPro" id="IPR029030">
    <property type="entry name" value="Caspase-like_dom_sf"/>
</dbReference>
<evidence type="ECO:0000259" key="2">
    <source>
        <dbReference type="PROSITE" id="PS50208"/>
    </source>
</evidence>
<evidence type="ECO:0000313" key="3">
    <source>
        <dbReference type="EMBL" id="CAG2195024.1"/>
    </source>
</evidence>
<dbReference type="GO" id="GO:0004197">
    <property type="term" value="F:cysteine-type endopeptidase activity"/>
    <property type="evidence" value="ECO:0007669"/>
    <property type="project" value="InterPro"/>
</dbReference>
<dbReference type="InterPro" id="IPR002398">
    <property type="entry name" value="Pept_C14"/>
</dbReference>
<dbReference type="PROSITE" id="PS50208">
    <property type="entry name" value="CASPASE_P20"/>
    <property type="match status" value="1"/>
</dbReference>
<dbReference type="PANTHER" id="PTHR10454">
    <property type="entry name" value="CASPASE"/>
    <property type="match status" value="1"/>
</dbReference>
<accession>A0A8S3QK35</accession>
<dbReference type="InterPro" id="IPR011600">
    <property type="entry name" value="Pept_C14_caspase"/>
</dbReference>
<comment type="similarity">
    <text evidence="1">Belongs to the peptidase C14A family.</text>
</comment>
<dbReference type="Gene3D" id="3.40.50.1460">
    <property type="match status" value="1"/>
</dbReference>
<dbReference type="OrthoDB" id="6144245at2759"/>
<dbReference type="Proteomes" id="UP000683360">
    <property type="component" value="Unassembled WGS sequence"/>
</dbReference>
<dbReference type="Pfam" id="PF00656">
    <property type="entry name" value="Peptidase_C14"/>
    <property type="match status" value="2"/>
</dbReference>
<dbReference type="SUPFAM" id="SSF52129">
    <property type="entry name" value="Caspase-like"/>
    <property type="match status" value="1"/>
</dbReference>
<keyword evidence="4" id="KW-1185">Reference proteome</keyword>
<dbReference type="GO" id="GO:0043525">
    <property type="term" value="P:positive regulation of neuron apoptotic process"/>
    <property type="evidence" value="ECO:0007669"/>
    <property type="project" value="TreeGrafter"/>
</dbReference>
<dbReference type="SMART" id="SM00115">
    <property type="entry name" value="CASc"/>
    <property type="match status" value="1"/>
</dbReference>
<evidence type="ECO:0000313" key="4">
    <source>
        <dbReference type="Proteomes" id="UP000683360"/>
    </source>
</evidence>
<sequence length="409" mass="46711">MATNIYKGTVKGRPISKEEIKDIFESILTLGSFKSKHKVSSNQNEYECNKSYRGLAIIISNESFEILEQRSYCDVELKMMQETFGNHLNFTVVTFKDLTAQQINWVVDIGLPSAHLCHRLKTQRPKCREIMKCACEQTQFHRDSDCFACIIGSHGNEKPRPVDSLPTCVYYRDHCIYGVDNDTVTTRSIIEKVVGVEGLQDKPKMFFIQACRSKMYDGSMNKICSEHGHEILVRDIVKNSFNQINIATSLNPLSSSASKPTDNDTIGSMSKDQDITEFSIRAALKKLFNYNKNMPKEIIRIVDPPCADDCLVVYSTASEKNSYGRVGVGGWMLYSLHNAILTQIKRIDQESSKINCIDISRVLNDMTYYVSKYFEVDESSESTHPKGMEKRKVPVVFEHCFPKEMYFYL</sequence>
<dbReference type="PANTHER" id="PTHR10454:SF232">
    <property type="entry name" value="AT03047P-RELATED"/>
    <property type="match status" value="1"/>
</dbReference>
<proteinExistence type="inferred from homology"/>
<dbReference type="EMBL" id="CAJPWZ010000503">
    <property type="protein sequence ID" value="CAG2195024.1"/>
    <property type="molecule type" value="Genomic_DNA"/>
</dbReference>
<dbReference type="InterPro" id="IPR001309">
    <property type="entry name" value="Pept_C14_p20"/>
</dbReference>
<comment type="caution">
    <text evidence="3">The sequence shown here is derived from an EMBL/GenBank/DDBJ whole genome shotgun (WGS) entry which is preliminary data.</text>
</comment>
<protein>
    <recommendedName>
        <fullName evidence="2">Caspase family p20 domain-containing protein</fullName>
    </recommendedName>
</protein>
<dbReference type="GO" id="GO:0005737">
    <property type="term" value="C:cytoplasm"/>
    <property type="evidence" value="ECO:0007669"/>
    <property type="project" value="TreeGrafter"/>
</dbReference>